<dbReference type="SMART" id="SM00636">
    <property type="entry name" value="Glyco_18"/>
    <property type="match status" value="1"/>
</dbReference>
<dbReference type="FunCoup" id="B2A674">
    <property type="interactions" value="124"/>
</dbReference>
<dbReference type="InterPro" id="IPR011583">
    <property type="entry name" value="Chitinase_II/V-like_cat"/>
</dbReference>
<evidence type="ECO:0000313" key="4">
    <source>
        <dbReference type="EMBL" id="ACB84085.1"/>
    </source>
</evidence>
<name>B2A674_NATTJ</name>
<dbReference type="GO" id="GO:0008061">
    <property type="term" value="F:chitin binding"/>
    <property type="evidence" value="ECO:0007669"/>
    <property type="project" value="InterPro"/>
</dbReference>
<dbReference type="STRING" id="457570.Nther_0489"/>
<dbReference type="KEGG" id="nth:Nther_0489"/>
<dbReference type="AlphaFoldDB" id="B2A674"/>
<dbReference type="PROSITE" id="PS51910">
    <property type="entry name" value="GH18_2"/>
    <property type="match status" value="1"/>
</dbReference>
<keyword evidence="4" id="KW-0378">Hydrolase</keyword>
<dbReference type="Pfam" id="PF08239">
    <property type="entry name" value="SH3_3"/>
    <property type="match status" value="1"/>
</dbReference>
<feature type="domain" description="SH3b" evidence="2">
    <location>
        <begin position="164"/>
        <end position="231"/>
    </location>
</feature>
<dbReference type="SUPFAM" id="SSF51445">
    <property type="entry name" value="(Trans)glycosidases"/>
    <property type="match status" value="1"/>
</dbReference>
<reference evidence="4 5" key="2">
    <citation type="journal article" date="2011" name="J. Bacteriol.">
        <title>Complete genome sequence of the anaerobic, halophilic alkalithermophile Natranaerobius thermophilus JW/NM-WN-LF.</title>
        <authorList>
            <person name="Zhao B."/>
            <person name="Mesbah N.M."/>
            <person name="Dalin E."/>
            <person name="Goodwin L."/>
            <person name="Nolan M."/>
            <person name="Pitluck S."/>
            <person name="Chertkov O."/>
            <person name="Brettin T.S."/>
            <person name="Han J."/>
            <person name="Larimer F.W."/>
            <person name="Land M.L."/>
            <person name="Hauser L."/>
            <person name="Kyrpides N."/>
            <person name="Wiegel J."/>
        </authorList>
    </citation>
    <scope>NUCLEOTIDE SEQUENCE [LARGE SCALE GENOMIC DNA]</scope>
    <source>
        <strain evidence="5">ATCC BAA-1301 / DSM 18059 / JW/NM-WN-LF</strain>
    </source>
</reference>
<reference evidence="4 5" key="1">
    <citation type="submission" date="2008-04" db="EMBL/GenBank/DDBJ databases">
        <title>Complete sequence of chromosome of Natranaerobius thermophilus JW/NM-WN-LF.</title>
        <authorList>
            <consortium name="US DOE Joint Genome Institute"/>
            <person name="Copeland A."/>
            <person name="Lucas S."/>
            <person name="Lapidus A."/>
            <person name="Glavina del Rio T."/>
            <person name="Dalin E."/>
            <person name="Tice H."/>
            <person name="Bruce D."/>
            <person name="Goodwin L."/>
            <person name="Pitluck S."/>
            <person name="Chertkov O."/>
            <person name="Brettin T."/>
            <person name="Detter J.C."/>
            <person name="Han C."/>
            <person name="Kuske C.R."/>
            <person name="Schmutz J."/>
            <person name="Larimer F."/>
            <person name="Land M."/>
            <person name="Hauser L."/>
            <person name="Kyrpides N."/>
            <person name="Lykidis A."/>
            <person name="Mesbah N.M."/>
            <person name="Wiegel J."/>
        </authorList>
    </citation>
    <scope>NUCLEOTIDE SEQUENCE [LARGE SCALE GENOMIC DNA]</scope>
    <source>
        <strain evidence="5">ATCC BAA-1301 / DSM 18059 / JW/NM-WN-LF</strain>
    </source>
</reference>
<dbReference type="PANTHER" id="PTHR46066">
    <property type="entry name" value="CHITINASE DOMAIN-CONTAINING PROTEIN 1 FAMILY MEMBER"/>
    <property type="match status" value="1"/>
</dbReference>
<keyword evidence="5" id="KW-1185">Reference proteome</keyword>
<dbReference type="Pfam" id="PF00704">
    <property type="entry name" value="Glyco_hydro_18"/>
    <property type="match status" value="1"/>
</dbReference>
<dbReference type="RefSeq" id="WP_012446972.1">
    <property type="nucleotide sequence ID" value="NC_010718.1"/>
</dbReference>
<proteinExistence type="predicted"/>
<evidence type="ECO:0000259" key="3">
    <source>
        <dbReference type="PROSITE" id="PS51910"/>
    </source>
</evidence>
<gene>
    <name evidence="4" type="ordered locus">Nther_0489</name>
</gene>
<dbReference type="InterPro" id="IPR003646">
    <property type="entry name" value="SH3-like_bac-type"/>
</dbReference>
<dbReference type="InterPro" id="IPR036582">
    <property type="entry name" value="Mao_N_sf"/>
</dbReference>
<dbReference type="EMBL" id="CP001034">
    <property type="protein sequence ID" value="ACB84085.1"/>
    <property type="molecule type" value="Genomic_DNA"/>
</dbReference>
<dbReference type="Proteomes" id="UP000001683">
    <property type="component" value="Chromosome"/>
</dbReference>
<evidence type="ECO:0000259" key="2">
    <source>
        <dbReference type="PROSITE" id="PS51781"/>
    </source>
</evidence>
<dbReference type="GO" id="GO:0016787">
    <property type="term" value="F:hydrolase activity"/>
    <property type="evidence" value="ECO:0007669"/>
    <property type="project" value="UniProtKB-KW"/>
</dbReference>
<dbReference type="InterPro" id="IPR029070">
    <property type="entry name" value="Chitinase_insertion_sf"/>
</dbReference>
<keyword evidence="1" id="KW-0472">Membrane</keyword>
<dbReference type="SUPFAM" id="SSF55383">
    <property type="entry name" value="Copper amine oxidase, domain N"/>
    <property type="match status" value="1"/>
</dbReference>
<dbReference type="Gene3D" id="2.30.30.40">
    <property type="entry name" value="SH3 Domains"/>
    <property type="match status" value="1"/>
</dbReference>
<feature type="domain" description="GH18" evidence="3">
    <location>
        <begin position="254"/>
        <end position="570"/>
    </location>
</feature>
<dbReference type="OrthoDB" id="9769314at2"/>
<evidence type="ECO:0000256" key="1">
    <source>
        <dbReference type="SAM" id="Phobius"/>
    </source>
</evidence>
<organism evidence="4 5">
    <name type="scientific">Natranaerobius thermophilus (strain ATCC BAA-1301 / DSM 18059 / JW/NM-WN-LF)</name>
    <dbReference type="NCBI Taxonomy" id="457570"/>
    <lineage>
        <taxon>Bacteria</taxon>
        <taxon>Bacillati</taxon>
        <taxon>Bacillota</taxon>
        <taxon>Clostridia</taxon>
        <taxon>Natranaerobiales</taxon>
        <taxon>Natranaerobiaceae</taxon>
        <taxon>Natranaerobius</taxon>
    </lineage>
</organism>
<dbReference type="HOGENOM" id="CLU_020253_0_0_9"/>
<dbReference type="Gene3D" id="3.20.20.80">
    <property type="entry name" value="Glycosidases"/>
    <property type="match status" value="1"/>
</dbReference>
<protein>
    <submittedName>
        <fullName evidence="4">Glycoside hydrolase family 18</fullName>
    </submittedName>
</protein>
<dbReference type="eggNOG" id="COG3858">
    <property type="taxonomic scope" value="Bacteria"/>
</dbReference>
<dbReference type="PANTHER" id="PTHR46066:SF2">
    <property type="entry name" value="CHITINASE DOMAIN-CONTAINING PROTEIN 1"/>
    <property type="match status" value="1"/>
</dbReference>
<dbReference type="InterPro" id="IPR012854">
    <property type="entry name" value="Cu_amine_oxidase-like_N"/>
</dbReference>
<evidence type="ECO:0000313" key="5">
    <source>
        <dbReference type="Proteomes" id="UP000001683"/>
    </source>
</evidence>
<dbReference type="GO" id="GO:0005975">
    <property type="term" value="P:carbohydrate metabolic process"/>
    <property type="evidence" value="ECO:0007669"/>
    <property type="project" value="InterPro"/>
</dbReference>
<dbReference type="InterPro" id="IPR001223">
    <property type="entry name" value="Glyco_hydro18_cat"/>
</dbReference>
<keyword evidence="1" id="KW-0812">Transmembrane</keyword>
<keyword evidence="1" id="KW-1133">Transmembrane helix</keyword>
<dbReference type="PROSITE" id="PS51781">
    <property type="entry name" value="SH3B"/>
    <property type="match status" value="1"/>
</dbReference>
<feature type="transmembrane region" description="Helical" evidence="1">
    <location>
        <begin position="12"/>
        <end position="36"/>
    </location>
</feature>
<accession>B2A674</accession>
<dbReference type="Gene3D" id="3.10.50.10">
    <property type="match status" value="1"/>
</dbReference>
<dbReference type="Pfam" id="PF07833">
    <property type="entry name" value="Cu_amine_oxidN1"/>
    <property type="match status" value="1"/>
</dbReference>
<sequence>MEVQKKTVLKFNIPTLILGLIIFILILASLLTYLYLTPSRQKVEPYPDSEQTRLIYEDQDLGTENTALVEDEVYLSKSFIEKSLDPYIYYDDQGDYITITTKNKFFQMQTDNLTAAVNDEERELQFSPKLIQGEPFLPSDILEELYPITVQHNQDDNLVLIDNLEKQVLKGYAKENETRVREEPSIRTGIIESLDKQSKITIYHQSGDWFFIRTEKGYLGYVQSSDITLDELSIREKHIEDDDVDPPSRPFGEPINLTWEHVISENPNPNDLPDLPGVNVISPTWFHLQDPEGNIVNQADKSYVNWAHDNDMQVWGLFSNNFDPDLTSEFLEDPEARRNAIEQILLYSDIYNLDGINLDFENIHIDDRDAYTQFVREISPFLREQGLVVSIDVTFISQSENWSLSYDRHAFSKTVDYIMVMAYDEHWGDSPVAGSVSSLPWVEENLEEILSVVPNDQLILGIPFYTRLWEEEKNDDGSISVSSSAYGMEQIKNILENNDADITFDDDTKQYYAEYEDNDTRYRTWLETEESIKKRLNLVHEYNLAGVASWRRGFEKEEIWEVIKNKMGIPKDPGSKITD</sequence>
<dbReference type="InterPro" id="IPR017853">
    <property type="entry name" value="GH"/>
</dbReference>
<dbReference type="InParanoid" id="B2A674"/>